<feature type="transmembrane region" description="Helical" evidence="1">
    <location>
        <begin position="12"/>
        <end position="36"/>
    </location>
</feature>
<dbReference type="PROSITE" id="PS51257">
    <property type="entry name" value="PROKAR_LIPOPROTEIN"/>
    <property type="match status" value="1"/>
</dbReference>
<evidence type="ECO:0000313" key="3">
    <source>
        <dbReference type="Proteomes" id="UP000653002"/>
    </source>
</evidence>
<proteinExistence type="predicted"/>
<organism evidence="2 3">
    <name type="scientific">Xanthomonas citri pv. citri</name>
    <dbReference type="NCBI Taxonomy" id="611301"/>
    <lineage>
        <taxon>Bacteria</taxon>
        <taxon>Pseudomonadati</taxon>
        <taxon>Pseudomonadota</taxon>
        <taxon>Gammaproteobacteria</taxon>
        <taxon>Lysobacterales</taxon>
        <taxon>Lysobacteraceae</taxon>
        <taxon>Xanthomonas</taxon>
    </lineage>
</organism>
<dbReference type="EMBL" id="JAABFR010002450">
    <property type="protein sequence ID" value="MBD4339877.1"/>
    <property type="molecule type" value="Genomic_DNA"/>
</dbReference>
<evidence type="ECO:0008006" key="4">
    <source>
        <dbReference type="Google" id="ProtNLM"/>
    </source>
</evidence>
<feature type="transmembrane region" description="Helical" evidence="1">
    <location>
        <begin position="56"/>
        <end position="74"/>
    </location>
</feature>
<evidence type="ECO:0000256" key="1">
    <source>
        <dbReference type="SAM" id="Phobius"/>
    </source>
</evidence>
<keyword evidence="1" id="KW-0472">Membrane</keyword>
<accession>A0A8I0HCG0</accession>
<gene>
    <name evidence="2" type="ORF">GUH15_28275</name>
</gene>
<dbReference type="AlphaFoldDB" id="A0A8I0HCG0"/>
<sequence>MSKDVFLYELKAYIKFPVVLLGIWLLTAIGCGIAVPVSGDAGAEEAYGIVDGMAQLILYALFLFLFFFSVYRTAA</sequence>
<name>A0A8I0HCG0_XANCI</name>
<comment type="caution">
    <text evidence="2">The sequence shown here is derived from an EMBL/GenBank/DDBJ whole genome shotgun (WGS) entry which is preliminary data.</text>
</comment>
<reference evidence="2" key="1">
    <citation type="submission" date="2020-01" db="EMBL/GenBank/DDBJ databases">
        <authorList>
            <person name="Richard D."/>
        </authorList>
    </citation>
    <scope>NUCLEOTIDE SEQUENCE</scope>
    <source>
        <strain evidence="2">JP541</strain>
    </source>
</reference>
<evidence type="ECO:0000313" key="2">
    <source>
        <dbReference type="EMBL" id="MBD4339877.1"/>
    </source>
</evidence>
<dbReference type="Proteomes" id="UP000653002">
    <property type="component" value="Unassembled WGS sequence"/>
</dbReference>
<keyword evidence="1" id="KW-0812">Transmembrane</keyword>
<protein>
    <recommendedName>
        <fullName evidence="4">Transmembrane protein</fullName>
    </recommendedName>
</protein>
<feature type="non-terminal residue" evidence="2">
    <location>
        <position position="75"/>
    </location>
</feature>
<keyword evidence="1" id="KW-1133">Transmembrane helix</keyword>